<dbReference type="RefSeq" id="WP_189422486.1">
    <property type="nucleotide sequence ID" value="NZ_BMZE01000001.1"/>
</dbReference>
<dbReference type="EMBL" id="BMZE01000001">
    <property type="protein sequence ID" value="GHA10886.1"/>
    <property type="molecule type" value="Genomic_DNA"/>
</dbReference>
<evidence type="ECO:0000256" key="1">
    <source>
        <dbReference type="SAM" id="Phobius"/>
    </source>
</evidence>
<gene>
    <name evidence="2" type="ORF">GCM10007989_01460</name>
</gene>
<feature type="transmembrane region" description="Helical" evidence="1">
    <location>
        <begin position="61"/>
        <end position="82"/>
    </location>
</feature>
<keyword evidence="3" id="KW-1185">Reference proteome</keyword>
<reference evidence="2" key="2">
    <citation type="submission" date="2020-09" db="EMBL/GenBank/DDBJ databases">
        <authorList>
            <person name="Sun Q."/>
            <person name="Kim S."/>
        </authorList>
    </citation>
    <scope>NUCLEOTIDE SEQUENCE</scope>
    <source>
        <strain evidence="2">KCTC 32437</strain>
    </source>
</reference>
<keyword evidence="1" id="KW-1133">Transmembrane helix</keyword>
<accession>A0A918VN93</accession>
<comment type="caution">
    <text evidence="2">The sequence shown here is derived from an EMBL/GenBank/DDBJ whole genome shotgun (WGS) entry which is preliminary data.</text>
</comment>
<evidence type="ECO:0000313" key="3">
    <source>
        <dbReference type="Proteomes" id="UP000646579"/>
    </source>
</evidence>
<dbReference type="AlphaFoldDB" id="A0A918VN93"/>
<protein>
    <submittedName>
        <fullName evidence="2">DUF1275 family protein</fullName>
    </submittedName>
</protein>
<proteinExistence type="predicted"/>
<feature type="transmembrane region" description="Helical" evidence="1">
    <location>
        <begin position="211"/>
        <end position="228"/>
    </location>
</feature>
<dbReference type="InterPro" id="IPR010699">
    <property type="entry name" value="DUF1275"/>
</dbReference>
<reference evidence="2" key="1">
    <citation type="journal article" date="2014" name="Int. J. Syst. Evol. Microbiol.">
        <title>Complete genome sequence of Corynebacterium casei LMG S-19264T (=DSM 44701T), isolated from a smear-ripened cheese.</title>
        <authorList>
            <consortium name="US DOE Joint Genome Institute (JGI-PGF)"/>
            <person name="Walter F."/>
            <person name="Albersmeier A."/>
            <person name="Kalinowski J."/>
            <person name="Ruckert C."/>
        </authorList>
    </citation>
    <scope>NUCLEOTIDE SEQUENCE</scope>
    <source>
        <strain evidence="2">KCTC 32437</strain>
    </source>
</reference>
<keyword evidence="1" id="KW-0472">Membrane</keyword>
<feature type="transmembrane region" description="Helical" evidence="1">
    <location>
        <begin position="94"/>
        <end position="116"/>
    </location>
</feature>
<dbReference type="Pfam" id="PF06912">
    <property type="entry name" value="DUF1275"/>
    <property type="match status" value="1"/>
</dbReference>
<feature type="transmembrane region" description="Helical" evidence="1">
    <location>
        <begin position="17"/>
        <end position="41"/>
    </location>
</feature>
<sequence length="238" mass="24577">MLVHAGESRTVSIDLRLAAMLAAVAGAVNGAGFYAVGYFSANMTGNVSSLSDALALGSMSVAGVMLALLAAYIGGSFMSALLIEAGRRRHIRGIYAFSIVLEGILLGSLGLADLLLPEIHSGPILVLGLAFLMGLQNATTTRISNARVRTTHVSGIATDLGIELAILFGGATSRDEKQIVRSRFLLHATTLLCFLAGGVVGVLGYAAAGGILMLAVALLLLLVAVPGTRRPRKVRHNA</sequence>
<feature type="transmembrane region" description="Helical" evidence="1">
    <location>
        <begin position="184"/>
        <end position="205"/>
    </location>
</feature>
<dbReference type="PANTHER" id="PTHR37314">
    <property type="entry name" value="SLR0142 PROTEIN"/>
    <property type="match status" value="1"/>
</dbReference>
<keyword evidence="1" id="KW-0812">Transmembrane</keyword>
<organism evidence="2 3">
    <name type="scientific">Devosia pacifica</name>
    <dbReference type="NCBI Taxonomy" id="1335967"/>
    <lineage>
        <taxon>Bacteria</taxon>
        <taxon>Pseudomonadati</taxon>
        <taxon>Pseudomonadota</taxon>
        <taxon>Alphaproteobacteria</taxon>
        <taxon>Hyphomicrobiales</taxon>
        <taxon>Devosiaceae</taxon>
        <taxon>Devosia</taxon>
    </lineage>
</organism>
<dbReference type="Proteomes" id="UP000646579">
    <property type="component" value="Unassembled WGS sequence"/>
</dbReference>
<dbReference type="PANTHER" id="PTHR37314:SF4">
    <property type="entry name" value="UPF0700 TRANSMEMBRANE PROTEIN YOAK"/>
    <property type="match status" value="1"/>
</dbReference>
<feature type="transmembrane region" description="Helical" evidence="1">
    <location>
        <begin position="122"/>
        <end position="139"/>
    </location>
</feature>
<evidence type="ECO:0000313" key="2">
    <source>
        <dbReference type="EMBL" id="GHA10886.1"/>
    </source>
</evidence>
<name>A0A918VN93_9HYPH</name>